<comment type="similarity">
    <text evidence="1">Belongs to the aspartate/glutamate racemases family.</text>
</comment>
<dbReference type="InterPro" id="IPR004380">
    <property type="entry name" value="Asp_race"/>
</dbReference>
<protein>
    <submittedName>
        <fullName evidence="3">Amino acid racemase</fullName>
        <ecNumber evidence="3">5.1.1.-</ecNumber>
    </submittedName>
</protein>
<dbReference type="EMBL" id="CP062796">
    <property type="protein sequence ID" value="QUL99735.1"/>
    <property type="molecule type" value="Genomic_DNA"/>
</dbReference>
<dbReference type="NCBIfam" id="TIGR00035">
    <property type="entry name" value="asp_race"/>
    <property type="match status" value="1"/>
</dbReference>
<dbReference type="EC" id="5.1.1.-" evidence="3"/>
<dbReference type="InterPro" id="IPR015942">
    <property type="entry name" value="Asp/Glu/hydantoin_racemase"/>
</dbReference>
<dbReference type="InterPro" id="IPR001920">
    <property type="entry name" value="Asp/Glu_race"/>
</dbReference>
<evidence type="ECO:0000256" key="2">
    <source>
        <dbReference type="ARBA" id="ARBA00023235"/>
    </source>
</evidence>
<dbReference type="GO" id="GO:0047661">
    <property type="term" value="F:amino-acid racemase activity"/>
    <property type="evidence" value="ECO:0007669"/>
    <property type="project" value="InterPro"/>
</dbReference>
<dbReference type="AlphaFoldDB" id="A0AAT9LIT2"/>
<evidence type="ECO:0000313" key="3">
    <source>
        <dbReference type="EMBL" id="QUL99735.1"/>
    </source>
</evidence>
<reference evidence="3" key="2">
    <citation type="journal article" date="2023" name="Biology">
        <title>Prokaryotic Life Associated with Coal-Fire Gas Vents Revealed by Metagenomics.</title>
        <authorList>
            <person name="Kadnikov V.V."/>
            <person name="Mardanov A.V."/>
            <person name="Beletsky A.V."/>
            <person name="Karnachuk O.V."/>
            <person name="Ravin N.V."/>
        </authorList>
    </citation>
    <scope>NUCLEOTIDE SEQUENCE</scope>
    <source>
        <strain evidence="3">Bu02</strain>
    </source>
</reference>
<dbReference type="PROSITE" id="PS00923">
    <property type="entry name" value="ASP_GLU_RACEMASE_1"/>
    <property type="match status" value="1"/>
</dbReference>
<proteinExistence type="inferred from homology"/>
<accession>A0AAT9LIT2</accession>
<gene>
    <name evidence="3" type="ORF">IMF26_11045</name>
</gene>
<dbReference type="InterPro" id="IPR018187">
    <property type="entry name" value="Asp/Glu_racemase_AS_1"/>
</dbReference>
<dbReference type="Gene3D" id="3.40.50.1860">
    <property type="match status" value="2"/>
</dbReference>
<dbReference type="SUPFAM" id="SSF53681">
    <property type="entry name" value="Aspartate/glutamate racemase"/>
    <property type="match status" value="2"/>
</dbReference>
<dbReference type="Pfam" id="PF01177">
    <property type="entry name" value="Asp_Glu_race"/>
    <property type="match status" value="1"/>
</dbReference>
<name>A0AAT9LIT2_9FIRM</name>
<evidence type="ECO:0000256" key="1">
    <source>
        <dbReference type="ARBA" id="ARBA00007847"/>
    </source>
</evidence>
<keyword evidence="2 3" id="KW-0413">Isomerase</keyword>
<dbReference type="PANTHER" id="PTHR21198">
    <property type="entry name" value="GLUTAMATE RACEMASE"/>
    <property type="match status" value="1"/>
</dbReference>
<dbReference type="KEGG" id="fcz:IMF26_11045"/>
<reference evidence="3" key="1">
    <citation type="submission" date="2020-10" db="EMBL/GenBank/DDBJ databases">
        <authorList>
            <person name="Kadnikov V."/>
            <person name="Beletsky A.V."/>
            <person name="Mardanov A.V."/>
            <person name="Karnachuk O.V."/>
            <person name="Ravin N.V."/>
        </authorList>
    </citation>
    <scope>NUCLEOTIDE SEQUENCE</scope>
    <source>
        <strain evidence="3">Bu02</strain>
    </source>
</reference>
<organism evidence="3">
    <name type="scientific">Candidatus Fermentithermobacillus carboniphilus</name>
    <dbReference type="NCBI Taxonomy" id="3085328"/>
    <lineage>
        <taxon>Bacteria</taxon>
        <taxon>Bacillati</taxon>
        <taxon>Bacillota</taxon>
        <taxon>Candidatus Fermentithermobacillia</taxon>
        <taxon>Candidatus Fermentithermobacillales</taxon>
        <taxon>Candidatus Fermentithermobacillaceae</taxon>
        <taxon>Candidatus Fermentithermobacillus</taxon>
    </lineage>
</organism>
<dbReference type="PANTHER" id="PTHR21198:SF7">
    <property type="entry name" value="ASPARTATE-GLUTAMATE RACEMASE FAMILY"/>
    <property type="match status" value="1"/>
</dbReference>
<sequence length="217" mass="23376">MGPEATCDLFLKIIKSTPARKDQDHIRVIIDSNPEIPDRTAYILGKGTDPRPYLIATAKNVEKAGASFIAIPCNTAHYFYDDIRSAVSIPVLHIMKEVARSVKGKVKKAGLLASTGTVKTGLYERALNEVGIEMIVPEGRDQDKVMEAIYLVKAGKLEEAKAIVLEQGKLLVSQGVEVVIAGCTEIPLILRDGDLPVAVIDATKILAEACVREALAG</sequence>